<gene>
    <name evidence="1" type="ORF">PROFUN_01030</name>
</gene>
<protein>
    <submittedName>
        <fullName evidence="1">Uncharacterized protein</fullName>
    </submittedName>
</protein>
<dbReference type="InParanoid" id="A0A2P6N4H7"/>
<keyword evidence="2" id="KW-1185">Reference proteome</keyword>
<proteinExistence type="predicted"/>
<dbReference type="AlphaFoldDB" id="A0A2P6N4H7"/>
<dbReference type="EMBL" id="MDYQ01000207">
    <property type="protein sequence ID" value="PRP78857.1"/>
    <property type="molecule type" value="Genomic_DNA"/>
</dbReference>
<evidence type="ECO:0000313" key="1">
    <source>
        <dbReference type="EMBL" id="PRP78857.1"/>
    </source>
</evidence>
<name>A0A2P6N4H7_9EUKA</name>
<sequence length="55" mass="6275">MTTRADRLRQRKTDAAVLAHLNTVASSRKQVRKDDPRLLILAAARDKWPGIFMQS</sequence>
<dbReference type="Proteomes" id="UP000241769">
    <property type="component" value="Unassembled WGS sequence"/>
</dbReference>
<accession>A0A2P6N4H7</accession>
<comment type="caution">
    <text evidence="1">The sequence shown here is derived from an EMBL/GenBank/DDBJ whole genome shotgun (WGS) entry which is preliminary data.</text>
</comment>
<evidence type="ECO:0000313" key="2">
    <source>
        <dbReference type="Proteomes" id="UP000241769"/>
    </source>
</evidence>
<reference evidence="1 2" key="1">
    <citation type="journal article" date="2018" name="Genome Biol. Evol.">
        <title>Multiple Roots of Fruiting Body Formation in Amoebozoa.</title>
        <authorList>
            <person name="Hillmann F."/>
            <person name="Forbes G."/>
            <person name="Novohradska S."/>
            <person name="Ferling I."/>
            <person name="Riege K."/>
            <person name="Groth M."/>
            <person name="Westermann M."/>
            <person name="Marz M."/>
            <person name="Spaller T."/>
            <person name="Winckler T."/>
            <person name="Schaap P."/>
            <person name="Glockner G."/>
        </authorList>
    </citation>
    <scope>NUCLEOTIDE SEQUENCE [LARGE SCALE GENOMIC DNA]</scope>
    <source>
        <strain evidence="1 2">Jena</strain>
    </source>
</reference>
<organism evidence="1 2">
    <name type="scientific">Planoprotostelium fungivorum</name>
    <dbReference type="NCBI Taxonomy" id="1890364"/>
    <lineage>
        <taxon>Eukaryota</taxon>
        <taxon>Amoebozoa</taxon>
        <taxon>Evosea</taxon>
        <taxon>Variosea</taxon>
        <taxon>Cavosteliida</taxon>
        <taxon>Cavosteliaceae</taxon>
        <taxon>Planoprotostelium</taxon>
    </lineage>
</organism>